<evidence type="ECO:0000313" key="11">
    <source>
        <dbReference type="Proteomes" id="UP000823614"/>
    </source>
</evidence>
<evidence type="ECO:0000256" key="9">
    <source>
        <dbReference type="PIRSR" id="PIRSR600715-1"/>
    </source>
</evidence>
<evidence type="ECO:0000256" key="5">
    <source>
        <dbReference type="ARBA" id="ARBA00022989"/>
    </source>
</evidence>
<keyword evidence="4 7" id="KW-0812">Transmembrane</keyword>
<protein>
    <recommendedName>
        <fullName evidence="7 8">Phospho-N-acetylmuramoyl-pentapeptide-transferase</fullName>
        <ecNumber evidence="7 8">2.7.8.13</ecNumber>
    </recommendedName>
    <alternativeName>
        <fullName evidence="7">UDP-MurNAc-pentapeptide phosphotransferase</fullName>
    </alternativeName>
</protein>
<dbReference type="InterPro" id="IPR003524">
    <property type="entry name" value="PNAcMuramoyl-5peptid_Trfase"/>
</dbReference>
<keyword evidence="7" id="KW-0131">Cell cycle</keyword>
<keyword evidence="3 7" id="KW-0808">Transferase</keyword>
<reference evidence="10" key="2">
    <citation type="journal article" date="2021" name="PeerJ">
        <title>Extensive microbial diversity within the chicken gut microbiome revealed by metagenomics and culture.</title>
        <authorList>
            <person name="Gilroy R."/>
            <person name="Ravi A."/>
            <person name="Getino M."/>
            <person name="Pursley I."/>
            <person name="Horton D.L."/>
            <person name="Alikhan N.F."/>
            <person name="Baker D."/>
            <person name="Gharbi K."/>
            <person name="Hall N."/>
            <person name="Watson M."/>
            <person name="Adriaenssens E.M."/>
            <person name="Foster-Nyarko E."/>
            <person name="Jarju S."/>
            <person name="Secka A."/>
            <person name="Antonio M."/>
            <person name="Oren A."/>
            <person name="Chaudhuri R.R."/>
            <person name="La Ragione R."/>
            <person name="Hildebrand F."/>
            <person name="Pallen M.J."/>
        </authorList>
    </citation>
    <scope>NUCLEOTIDE SEQUENCE</scope>
    <source>
        <strain evidence="10">C6-149</strain>
    </source>
</reference>
<comment type="similarity">
    <text evidence="2 7">Belongs to the glycosyltransferase 4 family. MraY subfamily.</text>
</comment>
<accession>A0A9D9H4R4</accession>
<gene>
    <name evidence="7" type="primary">mraY</name>
    <name evidence="10" type="ORF">IAA89_01065</name>
</gene>
<dbReference type="InterPro" id="IPR018480">
    <property type="entry name" value="PNAcMuramoyl-5peptid_Trfase_CS"/>
</dbReference>
<dbReference type="GO" id="GO:0071555">
    <property type="term" value="P:cell wall organization"/>
    <property type="evidence" value="ECO:0007669"/>
    <property type="project" value="UniProtKB-KW"/>
</dbReference>
<evidence type="ECO:0000256" key="1">
    <source>
        <dbReference type="ARBA" id="ARBA00004141"/>
    </source>
</evidence>
<dbReference type="EC" id="2.7.8.13" evidence="7 8"/>
<evidence type="ECO:0000256" key="2">
    <source>
        <dbReference type="ARBA" id="ARBA00005583"/>
    </source>
</evidence>
<keyword evidence="6 7" id="KW-0472">Membrane</keyword>
<dbReference type="GO" id="GO:0046872">
    <property type="term" value="F:metal ion binding"/>
    <property type="evidence" value="ECO:0007669"/>
    <property type="project" value="UniProtKB-KW"/>
</dbReference>
<evidence type="ECO:0000256" key="7">
    <source>
        <dbReference type="HAMAP-Rule" id="MF_00038"/>
    </source>
</evidence>
<keyword evidence="7" id="KW-0133">Cell shape</keyword>
<feature type="transmembrane region" description="Helical" evidence="7">
    <location>
        <begin position="218"/>
        <end position="239"/>
    </location>
</feature>
<dbReference type="EMBL" id="JADIMP010000021">
    <property type="protein sequence ID" value="MBO8441030.1"/>
    <property type="molecule type" value="Genomic_DNA"/>
</dbReference>
<name>A0A9D9H4R4_9LACO</name>
<comment type="function">
    <text evidence="7">Catalyzes the initial step of the lipid cycle reactions in the biosynthesis of the cell wall peptidoglycan: transfers peptidoglycan precursor phospho-MurNAc-pentapeptide from UDP-MurNAc-pentapeptide onto the lipid carrier undecaprenyl phosphate, yielding undecaprenyl-pyrophosphoryl-MurNAc-pentapeptide, known as lipid I.</text>
</comment>
<dbReference type="Pfam" id="PF00953">
    <property type="entry name" value="Glycos_transf_4"/>
    <property type="match status" value="1"/>
</dbReference>
<feature type="transmembrane region" description="Helical" evidence="7">
    <location>
        <begin position="144"/>
        <end position="163"/>
    </location>
</feature>
<dbReference type="PROSITE" id="PS01347">
    <property type="entry name" value="MRAY_1"/>
    <property type="match status" value="1"/>
</dbReference>
<feature type="transmembrane region" description="Helical" evidence="7">
    <location>
        <begin position="193"/>
        <end position="211"/>
    </location>
</feature>
<sequence>MIISILTFIISGLLTALILPGLIKYFHSKHEGQIVFDKAPERHKAKNGVPTMGGISFILGSTLCVILILVNIDYKLKFVGILLMVWILFGLLGMFDDSIKLFNRQNDGLRAKNKFLLQLLIAFIFGILLFLNHFNTFGIEHFSWFYIIFIMFWLSGFSNAVNLTDGLDGLAAGLSLIAFVAYAFIAFRQNQLGVMVVCLAVSGSLVAFLFWNHTPAKIFMGDMGSLALGGLLSAISIVLHHSLSLLIIGGVFVIETLSVIVQITYFRKTGKRLFKMTPIHHHFEMMNWSEWKIDIIFWLVGIVLAIIGVCVF</sequence>
<evidence type="ECO:0000256" key="6">
    <source>
        <dbReference type="ARBA" id="ARBA00023136"/>
    </source>
</evidence>
<feature type="binding site" evidence="9">
    <location>
        <position position="162"/>
    </location>
    <ligand>
        <name>Mg(2+)</name>
        <dbReference type="ChEBI" id="CHEBI:18420"/>
    </ligand>
</feature>
<comment type="caution">
    <text evidence="10">The sequence shown here is derived from an EMBL/GenBank/DDBJ whole genome shotgun (WGS) entry which is preliminary data.</text>
</comment>
<dbReference type="AlphaFoldDB" id="A0A9D9H4R4"/>
<dbReference type="GO" id="GO:0051301">
    <property type="term" value="P:cell division"/>
    <property type="evidence" value="ECO:0007669"/>
    <property type="project" value="UniProtKB-KW"/>
</dbReference>
<keyword evidence="7 9" id="KW-0460">Magnesium</keyword>
<feature type="transmembrane region" description="Helical" evidence="7">
    <location>
        <begin position="170"/>
        <end position="187"/>
    </location>
</feature>
<dbReference type="GO" id="GO:0008963">
    <property type="term" value="F:phospho-N-acetylmuramoyl-pentapeptide-transferase activity"/>
    <property type="evidence" value="ECO:0007669"/>
    <property type="project" value="UniProtKB-UniRule"/>
</dbReference>
<keyword evidence="7" id="KW-0573">Peptidoglycan synthesis</keyword>
<feature type="transmembrane region" description="Helical" evidence="7">
    <location>
        <begin position="76"/>
        <end position="95"/>
    </location>
</feature>
<comment type="pathway">
    <text evidence="7">Cell wall biogenesis; peptidoglycan biosynthesis.</text>
</comment>
<dbReference type="NCBIfam" id="TIGR00445">
    <property type="entry name" value="mraY"/>
    <property type="match status" value="1"/>
</dbReference>
<dbReference type="GO" id="GO:0005886">
    <property type="term" value="C:plasma membrane"/>
    <property type="evidence" value="ECO:0007669"/>
    <property type="project" value="UniProtKB-SubCell"/>
</dbReference>
<proteinExistence type="inferred from homology"/>
<reference evidence="10" key="1">
    <citation type="submission" date="2020-10" db="EMBL/GenBank/DDBJ databases">
        <authorList>
            <person name="Gilroy R."/>
        </authorList>
    </citation>
    <scope>NUCLEOTIDE SEQUENCE</scope>
    <source>
        <strain evidence="10">C6-149</strain>
    </source>
</reference>
<evidence type="ECO:0000256" key="8">
    <source>
        <dbReference type="NCBIfam" id="TIGR00445"/>
    </source>
</evidence>
<feature type="transmembrane region" description="Helical" evidence="7">
    <location>
        <begin position="245"/>
        <end position="266"/>
    </location>
</feature>
<comment type="cofactor">
    <cofactor evidence="7 9">
        <name>Mg(2+)</name>
        <dbReference type="ChEBI" id="CHEBI:18420"/>
    </cofactor>
</comment>
<comment type="subcellular location">
    <subcellularLocation>
        <location evidence="7">Cell membrane</location>
        <topology evidence="7">Multi-pass membrane protein</topology>
    </subcellularLocation>
    <subcellularLocation>
        <location evidence="1">Membrane</location>
        <topology evidence="1">Multi-pass membrane protein</topology>
    </subcellularLocation>
</comment>
<dbReference type="Proteomes" id="UP000823614">
    <property type="component" value="Unassembled WGS sequence"/>
</dbReference>
<feature type="transmembrane region" description="Helical" evidence="7">
    <location>
        <begin position="48"/>
        <end position="70"/>
    </location>
</feature>
<evidence type="ECO:0000256" key="3">
    <source>
        <dbReference type="ARBA" id="ARBA00022679"/>
    </source>
</evidence>
<dbReference type="PROSITE" id="PS01348">
    <property type="entry name" value="MRAY_2"/>
    <property type="match status" value="1"/>
</dbReference>
<feature type="transmembrane region" description="Helical" evidence="7">
    <location>
        <begin position="6"/>
        <end position="27"/>
    </location>
</feature>
<feature type="binding site" evidence="9">
    <location>
        <position position="222"/>
    </location>
    <ligand>
        <name>Mg(2+)</name>
        <dbReference type="ChEBI" id="CHEBI:18420"/>
    </ligand>
</feature>
<comment type="catalytic activity">
    <reaction evidence="7">
        <text>UDP-N-acetyl-alpha-D-muramoyl-L-alanyl-gamma-D-glutamyl-L-lysyl-D-alanyl-D-alanine + di-trans,octa-cis-undecaprenyl phosphate = Mur2Ac(oyl-L-Ala-gamma-D-Glu-L-Lys-D-Ala-D-Ala)-di-trans,octa-cis-undecaprenyl diphosphate + UMP</text>
        <dbReference type="Rhea" id="RHEA:21920"/>
        <dbReference type="ChEBI" id="CHEBI:57865"/>
        <dbReference type="ChEBI" id="CHEBI:60032"/>
        <dbReference type="ChEBI" id="CHEBI:60392"/>
        <dbReference type="ChEBI" id="CHEBI:70758"/>
        <dbReference type="EC" id="2.7.8.13"/>
    </reaction>
</comment>
<dbReference type="GO" id="GO:0009252">
    <property type="term" value="P:peptidoglycan biosynthetic process"/>
    <property type="evidence" value="ECO:0007669"/>
    <property type="project" value="UniProtKB-UniRule"/>
</dbReference>
<keyword evidence="7 9" id="KW-0479">Metal-binding</keyword>
<dbReference type="PANTHER" id="PTHR22926:SF5">
    <property type="entry name" value="PHOSPHO-N-ACETYLMURAMOYL-PENTAPEPTIDE-TRANSFERASE HOMOLOG"/>
    <property type="match status" value="1"/>
</dbReference>
<keyword evidence="7" id="KW-0132">Cell division</keyword>
<keyword evidence="5 7" id="KW-1133">Transmembrane helix</keyword>
<organism evidence="10 11">
    <name type="scientific">Candidatus Gallilactobacillus intestinavium</name>
    <dbReference type="NCBI Taxonomy" id="2840838"/>
    <lineage>
        <taxon>Bacteria</taxon>
        <taxon>Bacillati</taxon>
        <taxon>Bacillota</taxon>
        <taxon>Bacilli</taxon>
        <taxon>Lactobacillales</taxon>
        <taxon>Lactobacillaceae</taxon>
        <taxon>Lactobacillaceae incertae sedis</taxon>
        <taxon>Candidatus Gallilactobacillus</taxon>
    </lineage>
</organism>
<dbReference type="PANTHER" id="PTHR22926">
    <property type="entry name" value="PHOSPHO-N-ACETYLMURAMOYL-PENTAPEPTIDE-TRANSFERASE"/>
    <property type="match status" value="1"/>
</dbReference>
<evidence type="ECO:0000313" key="10">
    <source>
        <dbReference type="EMBL" id="MBO8441030.1"/>
    </source>
</evidence>
<feature type="transmembrane region" description="Helical" evidence="7">
    <location>
        <begin position="295"/>
        <end position="311"/>
    </location>
</feature>
<keyword evidence="7" id="KW-0961">Cell wall biogenesis/degradation</keyword>
<dbReference type="InterPro" id="IPR000715">
    <property type="entry name" value="Glycosyl_transferase_4"/>
</dbReference>
<dbReference type="GO" id="GO:0008360">
    <property type="term" value="P:regulation of cell shape"/>
    <property type="evidence" value="ECO:0007669"/>
    <property type="project" value="UniProtKB-KW"/>
</dbReference>
<keyword evidence="7" id="KW-1003">Cell membrane</keyword>
<feature type="transmembrane region" description="Helical" evidence="7">
    <location>
        <begin position="115"/>
        <end position="132"/>
    </location>
</feature>
<dbReference type="CDD" id="cd06852">
    <property type="entry name" value="GT_MraY"/>
    <property type="match status" value="1"/>
</dbReference>
<evidence type="ECO:0000256" key="4">
    <source>
        <dbReference type="ARBA" id="ARBA00022692"/>
    </source>
</evidence>
<dbReference type="HAMAP" id="MF_00038">
    <property type="entry name" value="MraY"/>
    <property type="match status" value="1"/>
</dbReference>